<dbReference type="Proteomes" id="UP000540989">
    <property type="component" value="Unassembled WGS sequence"/>
</dbReference>
<name>A0A7W7ZEY3_9BACT</name>
<reference evidence="2 3" key="1">
    <citation type="submission" date="2020-08" db="EMBL/GenBank/DDBJ databases">
        <title>Genomic Encyclopedia of Type Strains, Phase IV (KMG-V): Genome sequencing to study the core and pangenomes of soil and plant-associated prokaryotes.</title>
        <authorList>
            <person name="Whitman W."/>
        </authorList>
    </citation>
    <scope>NUCLEOTIDE SEQUENCE [LARGE SCALE GENOMIC DNA]</scope>
    <source>
        <strain evidence="2 3">M8UP14</strain>
    </source>
</reference>
<protein>
    <submittedName>
        <fullName evidence="2">Uncharacterized protein</fullName>
    </submittedName>
</protein>
<dbReference type="EMBL" id="JACHIP010000004">
    <property type="protein sequence ID" value="MBB5058552.1"/>
    <property type="molecule type" value="Genomic_DNA"/>
</dbReference>
<evidence type="ECO:0000256" key="1">
    <source>
        <dbReference type="SAM" id="MobiDB-lite"/>
    </source>
</evidence>
<proteinExistence type="predicted"/>
<organism evidence="2 3">
    <name type="scientific">Granulicella aggregans</name>
    <dbReference type="NCBI Taxonomy" id="474949"/>
    <lineage>
        <taxon>Bacteria</taxon>
        <taxon>Pseudomonadati</taxon>
        <taxon>Acidobacteriota</taxon>
        <taxon>Terriglobia</taxon>
        <taxon>Terriglobales</taxon>
        <taxon>Acidobacteriaceae</taxon>
        <taxon>Granulicella</taxon>
    </lineage>
</organism>
<comment type="caution">
    <text evidence="2">The sequence shown here is derived from an EMBL/GenBank/DDBJ whole genome shotgun (WGS) entry which is preliminary data.</text>
</comment>
<keyword evidence="3" id="KW-1185">Reference proteome</keyword>
<gene>
    <name evidence="2" type="ORF">HDF16_003266</name>
</gene>
<feature type="region of interest" description="Disordered" evidence="1">
    <location>
        <begin position="66"/>
        <end position="86"/>
    </location>
</feature>
<evidence type="ECO:0000313" key="2">
    <source>
        <dbReference type="EMBL" id="MBB5058552.1"/>
    </source>
</evidence>
<sequence length="86" mass="9259">MILSYINPVILSEVRCALAANAVEGPALHSLPPTLAPPPQSPKANHPFEPVILSAAKDPGTAHITHTVRPFPPRNPRSFLTHTLQE</sequence>
<evidence type="ECO:0000313" key="3">
    <source>
        <dbReference type="Proteomes" id="UP000540989"/>
    </source>
</evidence>
<dbReference type="AlphaFoldDB" id="A0A7W7ZEY3"/>
<accession>A0A7W7ZEY3</accession>